<dbReference type="eggNOG" id="COG0438">
    <property type="taxonomic scope" value="Bacteria"/>
</dbReference>
<dbReference type="InterPro" id="IPR050194">
    <property type="entry name" value="Glycosyltransferase_grp1"/>
</dbReference>
<feature type="compositionally biased region" description="Polar residues" evidence="1">
    <location>
        <begin position="32"/>
        <end position="42"/>
    </location>
</feature>
<feature type="domain" description="Glycosyltransferase subfamily 4-like N-terminal" evidence="3">
    <location>
        <begin position="114"/>
        <end position="258"/>
    </location>
</feature>
<feature type="domain" description="Glycosyl transferase family 1" evidence="2">
    <location>
        <begin position="268"/>
        <end position="410"/>
    </location>
</feature>
<dbReference type="KEGG" id="pta:HPL003_13995"/>
<dbReference type="SUPFAM" id="SSF53756">
    <property type="entry name" value="UDP-Glycosyltransferase/glycogen phosphorylase"/>
    <property type="match status" value="1"/>
</dbReference>
<evidence type="ECO:0000256" key="1">
    <source>
        <dbReference type="SAM" id="MobiDB-lite"/>
    </source>
</evidence>
<accession>G7VZ10</accession>
<dbReference type="Proteomes" id="UP000005876">
    <property type="component" value="Chromosome"/>
</dbReference>
<dbReference type="HOGENOM" id="CLU_009583_35_0_9"/>
<reference evidence="5" key="1">
    <citation type="submission" date="2011-11" db="EMBL/GenBank/DDBJ databases">
        <title>Complete sequence of Paenibacillus terrae HPL-003.</title>
        <authorList>
            <person name="Shin S.H."/>
            <person name="Kim S."/>
            <person name="Kim J.Y."/>
        </authorList>
    </citation>
    <scope>NUCLEOTIDE SEQUENCE [LARGE SCALE GENOMIC DNA]</scope>
    <source>
        <strain evidence="5">HPL-003</strain>
    </source>
</reference>
<proteinExistence type="predicted"/>
<evidence type="ECO:0000313" key="4">
    <source>
        <dbReference type="EMBL" id="AET59550.1"/>
    </source>
</evidence>
<dbReference type="Pfam" id="PF00534">
    <property type="entry name" value="Glycos_transf_1"/>
    <property type="match status" value="1"/>
</dbReference>
<dbReference type="Pfam" id="PF13439">
    <property type="entry name" value="Glyco_transf_4"/>
    <property type="match status" value="1"/>
</dbReference>
<dbReference type="AlphaFoldDB" id="G7VZ10"/>
<dbReference type="InterPro" id="IPR028098">
    <property type="entry name" value="Glyco_trans_4-like_N"/>
</dbReference>
<keyword evidence="4" id="KW-0808">Transferase</keyword>
<reference evidence="4 5" key="3">
    <citation type="journal article" date="2012" name="J. Bacteriol.">
        <title>Genome Sequence of Paenibacillus terrae HPL-003, a Xylanase-Producing Bacterium Isolated from Soil Found in Forest Residue.</title>
        <authorList>
            <person name="Shin S.H."/>
            <person name="Kim S."/>
            <person name="Kim J.Y."/>
            <person name="Song H.Y."/>
            <person name="Cho S.J."/>
            <person name="Kim D.R."/>
            <person name="Lee K.I."/>
            <person name="Lim H.K."/>
            <person name="Park N.J."/>
            <person name="Hwang I.T."/>
            <person name="Yang K.S."/>
        </authorList>
    </citation>
    <scope>NUCLEOTIDE SEQUENCE [LARGE SCALE GENOMIC DNA]</scope>
    <source>
        <strain evidence="4 5">HPL-003</strain>
    </source>
</reference>
<dbReference type="GO" id="GO:0016757">
    <property type="term" value="F:glycosyltransferase activity"/>
    <property type="evidence" value="ECO:0007669"/>
    <property type="project" value="InterPro"/>
</dbReference>
<gene>
    <name evidence="4" type="ordered locus">HPL003_13995</name>
</gene>
<evidence type="ECO:0000313" key="5">
    <source>
        <dbReference type="Proteomes" id="UP000005876"/>
    </source>
</evidence>
<feature type="region of interest" description="Disordered" evidence="1">
    <location>
        <begin position="1"/>
        <end position="46"/>
    </location>
</feature>
<reference key="2">
    <citation type="submission" date="2011-11" db="EMBL/GenBank/DDBJ databases">
        <authorList>
            <person name="Shin S.H."/>
            <person name="Kim S."/>
            <person name="Kim J.Y."/>
        </authorList>
    </citation>
    <scope>NUCLEOTIDE SEQUENCE</scope>
    <source>
        <strain>HPL-003</strain>
    </source>
</reference>
<name>G7VZ10_PAETH</name>
<dbReference type="CDD" id="cd03801">
    <property type="entry name" value="GT4_PimA-like"/>
    <property type="match status" value="1"/>
</dbReference>
<protein>
    <submittedName>
        <fullName evidence="4">Glycosyltransferase</fullName>
    </submittedName>
</protein>
<evidence type="ECO:0000259" key="2">
    <source>
        <dbReference type="Pfam" id="PF00534"/>
    </source>
</evidence>
<dbReference type="EMBL" id="CP003107">
    <property type="protein sequence ID" value="AET59550.1"/>
    <property type="molecule type" value="Genomic_DNA"/>
</dbReference>
<dbReference type="Gene3D" id="3.40.50.2000">
    <property type="entry name" value="Glycogen Phosphorylase B"/>
    <property type="match status" value="2"/>
</dbReference>
<sequence>MSKQINIQTGPPVRPQAPSLGHHQVQGEAPQSDISSPLSATASHVHRREYNQKTVGKVLVIHNFYQQSGGEDKVVEQELAMLRSRGIETEHYYVHNDSIQSKGLANMAKLAVEAAWSLPEFKRIKKLLLRVKPDVVHVHNFFPVISPSVYHACERLGIPVVQTLHNYRLICPAATFMRGNEVCEKCLHGTLLHSIRHGCYRGSQLQTIPVAAMIKFNNLIGTWQHKVSRYIALTEFAREKFAESGIPQDRIAVKPNFIQRKEVEAVYDPDDRYLLFVGRISAEKGVRNLLQAWTQVEDRGGLRLVIIGDGPEKAELAAAYPQEDIRFLGKQDGDTVLDCMSRAMYVMVPSIWYEGFPMTIVESYSVGTPVLCSRIGALEEVVEDGVSGFHFQHDDMEHISAVIGRATAYENYPAMRQKVSEIYAARYTEEVNYEQLMAIYSEAIEERDYEAAAPV</sequence>
<dbReference type="PANTHER" id="PTHR45947:SF13">
    <property type="entry name" value="TRANSFERASE"/>
    <property type="match status" value="1"/>
</dbReference>
<evidence type="ECO:0000259" key="3">
    <source>
        <dbReference type="Pfam" id="PF13439"/>
    </source>
</evidence>
<dbReference type="STRING" id="985665.HPL003_13995"/>
<dbReference type="PANTHER" id="PTHR45947">
    <property type="entry name" value="SULFOQUINOVOSYL TRANSFERASE SQD2"/>
    <property type="match status" value="1"/>
</dbReference>
<dbReference type="InterPro" id="IPR001296">
    <property type="entry name" value="Glyco_trans_1"/>
</dbReference>
<organism evidence="4 5">
    <name type="scientific">Paenibacillus terrae (strain HPL-003)</name>
    <dbReference type="NCBI Taxonomy" id="985665"/>
    <lineage>
        <taxon>Bacteria</taxon>
        <taxon>Bacillati</taxon>
        <taxon>Bacillota</taxon>
        <taxon>Bacilli</taxon>
        <taxon>Bacillales</taxon>
        <taxon>Paenibacillaceae</taxon>
        <taxon>Paenibacillus</taxon>
    </lineage>
</organism>